<dbReference type="GO" id="GO:0070390">
    <property type="term" value="C:transcription export complex 2"/>
    <property type="evidence" value="ECO:0007669"/>
    <property type="project" value="TreeGrafter"/>
</dbReference>
<dbReference type="Pfam" id="PF03399">
    <property type="entry name" value="SAC3_GANP"/>
    <property type="match status" value="2"/>
</dbReference>
<feature type="domain" description="SAC3/GANP/THP3 conserved" evidence="2">
    <location>
        <begin position="300"/>
        <end position="478"/>
    </location>
</feature>
<comment type="caution">
    <text evidence="3">The sequence shown here is derived from an EMBL/GenBank/DDBJ whole genome shotgun (WGS) entry which is preliminary data.</text>
</comment>
<feature type="region of interest" description="Disordered" evidence="1">
    <location>
        <begin position="719"/>
        <end position="741"/>
    </location>
</feature>
<dbReference type="SMART" id="SM00320">
    <property type="entry name" value="WD40"/>
    <property type="match status" value="3"/>
</dbReference>
<dbReference type="InterPro" id="IPR015943">
    <property type="entry name" value="WD40/YVTN_repeat-like_dom_sf"/>
</dbReference>
<feature type="compositionally biased region" description="Gly residues" evidence="1">
    <location>
        <begin position="137"/>
        <end position="169"/>
    </location>
</feature>
<feature type="compositionally biased region" description="Polar residues" evidence="1">
    <location>
        <begin position="35"/>
        <end position="50"/>
    </location>
</feature>
<protein>
    <recommendedName>
        <fullName evidence="2">SAC3/GANP/THP3 conserved domain-containing protein</fullName>
    </recommendedName>
</protein>
<dbReference type="SUPFAM" id="SSF50978">
    <property type="entry name" value="WD40 repeat-like"/>
    <property type="match status" value="1"/>
</dbReference>
<dbReference type="InterPro" id="IPR045107">
    <property type="entry name" value="SAC3/GANP/THP3"/>
</dbReference>
<feature type="region of interest" description="Disordered" evidence="1">
    <location>
        <begin position="1"/>
        <end position="70"/>
    </location>
</feature>
<sequence>MQASSSSMTSSSPFASKPTSSNPSPFGQSAAAMTANPSASLNPTATSFKPSNSLASSANSSASTSQSDLQKRLLEKRALLKAKLKEEKKFGAVAPPAPPAATAPSHPPPKPKRRSGLLLSDEERRAMQAAAASAPTFGGGPKPSFGGGGPKPSFGGGGTKPSFGGGPKPQGGFKPSPPSSSAPQRKTGLLLSDDERKAMQAAAANAPTFGGGPKSASSSPFASKSSSRANTPPPPPKFNSDLAAKNAARFAASNDNSKSFLTAADLEQAGGDQQTDYDSDGSDVRDLTAATSLVGKCLTMCPLEEMIQRDKESDIKQMERPSTTVFPSHFTLKDTAIKRFRRSAAAYKLDIPELVRPPWVLERTTSYIEEFVMERDRQGFDDRCNGTPDPLDVYIFVWDRTRMIRKDFILQNYTGGKGGKNDASCVRVHERIARWHTLIEHQLAHVEDYVIKQSSQNITELGQTLKSLNQFYDDPENRHLMDADSPTSKYKHGCEMDLPAGPTPVDYSGTVLSKPLPQEIATRKIGNVSSDLHGTHEPEMRSLYMLLNLDNEGGMELTKYAAKLKQHIFDSAEVQFALKVFIARRNNNYVQFFKLLKNDASYLAACIMFKYVETMRKSALSTMYRTYGNRTKTPVGGHSSINDAYPLANLVDILCFESLEECSQTCRHYGLFVENSTVYWKRSEFKPPVHPKTGSLLPCRPHKMLKTIESKLNGASRLHICRGGANKPRDPEEVRREEERKRAEQLRREKLKLKLAQERTQRLAEERRKSEEQKKKEEAERERLKVERAQAEKVRVEEEKVELQRKKDEAEALQREKAEKDRVRRERERVAEEARREEERIREERRKEEERGERERTEREREKARLMEEARIREERRKEEERRIEQERKERERQKLLEEIRRAEELKEQKEVERAQKVLTLKRWKRQADKKAKERRFKKYYASFDPAYSGEEEITEVATTGGSRDHLQQMQDEMDGIHIEFLKRLGEQDGETFSFDDIWVPDEETDKSVPVLYKLGIVFVEEVGGLHGQYIEAARQYFFSRLGTSWTGRTDCGDLSERVQVVVRELKEGDEAGHKGCNGIIFVCPTVGGGMSGSYFPADVVESVKDIPRFFMFICDDEVGDIATTSWATAGEQAVGEENLGTGAVVRVDKLMDNKVFDTQLHNILRGLVAGRVCGESHRERRYKGLKDFKLRRVSRQKLMRAVIKDIIWWGGLKVRGEDMMKAMLRGLRKAGDILKNEPLPVKWSDRNEKQSREWFQIPLLGRFGGGGGDSILIDTVIWANGGVDQGDVAAVCLNINELIKRRLWRRAVNEMVEFWDGLDEWRWRKNVGGDFMYLEGGVVEKVMEGAKLAIIPTHTRERIKNDLRRLQYEPERWESLLALLCGDILGVIVGFVEDSWSLASLSQTCQSFNMAINSPTFNLWQKHFEREVGMGGGGNEERLIGAGLSWKEKCRRGLELRKTMVDSLSPPPPPRVFEMPHAAIYGTQTNPPPPMQVIANQSQSTYLGIGYFDCRVIEWDCKGGPTRIAVWGDYLGLRLVSLPSMQVKSIANNINHGKVMTVVEHPNGKGLFLATTEGHVIAADDLTEEGEGVDGVIQYRYNAGAHETGECNHLKITSDGALLSASADGKIVLWPDAITQGSISNFQVVVEPHPGGLIVCQTLFQDEFLISGDFKGKVKLWSKSTDLLDHGELTVDDDGEFSIVETPDSVPPRYFYKGKYNSLTMTAKKHQQTVTVTVLEVLHAEEGSFVSGNSYGELRGWKLERGETLLFGEDVEPKLLLNWKIAAAHIGTVDIAWRIGGLLVTTGKCGIIKVWEAGRLGDERPEELETYSLNGETSTISGSGSFGVVEEAWSEDRVVGLDLVGGSMMGLRQDGLFGIWRFAPLEEEEEEGGVARSLEAGLQRMRRRRSVHN</sequence>
<dbReference type="InterPro" id="IPR036322">
    <property type="entry name" value="WD40_repeat_dom_sf"/>
</dbReference>
<dbReference type="Gene3D" id="1.25.40.990">
    <property type="match status" value="1"/>
</dbReference>
<dbReference type="OrthoDB" id="264795at2759"/>
<accession>A0A9W7CHW9</accession>
<dbReference type="PANTHER" id="PTHR12436">
    <property type="entry name" value="80 KDA MCM3-ASSOCIATED PROTEIN"/>
    <property type="match status" value="1"/>
</dbReference>
<evidence type="ECO:0000313" key="4">
    <source>
        <dbReference type="Proteomes" id="UP001165082"/>
    </source>
</evidence>
<evidence type="ECO:0000256" key="1">
    <source>
        <dbReference type="SAM" id="MobiDB-lite"/>
    </source>
</evidence>
<dbReference type="Proteomes" id="UP001165082">
    <property type="component" value="Unassembled WGS sequence"/>
</dbReference>
<dbReference type="InterPro" id="IPR005062">
    <property type="entry name" value="SAC3/GANP/THP3_conserved"/>
</dbReference>
<feature type="compositionally biased region" description="Low complexity" evidence="1">
    <location>
        <begin position="1"/>
        <end position="21"/>
    </location>
</feature>
<feature type="domain" description="SAC3/GANP/THP3 conserved" evidence="2">
    <location>
        <begin position="535"/>
        <end position="674"/>
    </location>
</feature>
<evidence type="ECO:0000313" key="3">
    <source>
        <dbReference type="EMBL" id="GMI04949.1"/>
    </source>
</evidence>
<evidence type="ECO:0000259" key="2">
    <source>
        <dbReference type="Pfam" id="PF03399"/>
    </source>
</evidence>
<organism evidence="3 4">
    <name type="scientific">Triparma retinervis</name>
    <dbReference type="NCBI Taxonomy" id="2557542"/>
    <lineage>
        <taxon>Eukaryota</taxon>
        <taxon>Sar</taxon>
        <taxon>Stramenopiles</taxon>
        <taxon>Ochrophyta</taxon>
        <taxon>Bolidophyceae</taxon>
        <taxon>Parmales</taxon>
        <taxon>Triparmaceae</taxon>
        <taxon>Triparma</taxon>
    </lineage>
</organism>
<feature type="compositionally biased region" description="Low complexity" evidence="1">
    <location>
        <begin position="214"/>
        <end position="227"/>
    </location>
</feature>
<proteinExistence type="predicted"/>
<feature type="region of interest" description="Disordered" evidence="1">
    <location>
        <begin position="86"/>
        <end position="241"/>
    </location>
</feature>
<dbReference type="PANTHER" id="PTHR12436:SF3">
    <property type="entry name" value="GERMINAL-CENTER ASSOCIATED NUCLEAR PROTEIN"/>
    <property type="match status" value="1"/>
</dbReference>
<keyword evidence="4" id="KW-1185">Reference proteome</keyword>
<dbReference type="Gene3D" id="2.130.10.10">
    <property type="entry name" value="YVTN repeat-like/Quinoprotein amine dehydrogenase"/>
    <property type="match status" value="1"/>
</dbReference>
<gene>
    <name evidence="3" type="ORF">TrRE_jg4544</name>
</gene>
<feature type="compositionally biased region" description="Low complexity" evidence="1">
    <location>
        <begin position="127"/>
        <end position="136"/>
    </location>
</feature>
<dbReference type="EMBL" id="BRXZ01000095">
    <property type="protein sequence ID" value="GMI04949.1"/>
    <property type="molecule type" value="Genomic_DNA"/>
</dbReference>
<dbReference type="GO" id="GO:0006406">
    <property type="term" value="P:mRNA export from nucleus"/>
    <property type="evidence" value="ECO:0007669"/>
    <property type="project" value="TreeGrafter"/>
</dbReference>
<feature type="region of interest" description="Disordered" evidence="1">
    <location>
        <begin position="759"/>
        <end position="864"/>
    </location>
</feature>
<feature type="compositionally biased region" description="Pro residues" evidence="1">
    <location>
        <begin position="95"/>
        <end position="108"/>
    </location>
</feature>
<dbReference type="GO" id="GO:0005737">
    <property type="term" value="C:cytoplasm"/>
    <property type="evidence" value="ECO:0007669"/>
    <property type="project" value="TreeGrafter"/>
</dbReference>
<dbReference type="InterPro" id="IPR001680">
    <property type="entry name" value="WD40_rpt"/>
</dbReference>
<feature type="compositionally biased region" description="Low complexity" evidence="1">
    <location>
        <begin position="51"/>
        <end position="67"/>
    </location>
</feature>
<feature type="compositionally biased region" description="Basic and acidic residues" evidence="1">
    <location>
        <begin position="727"/>
        <end position="741"/>
    </location>
</feature>
<reference evidence="3" key="1">
    <citation type="submission" date="2022-07" db="EMBL/GenBank/DDBJ databases">
        <title>Genome analysis of Parmales, a sister group of diatoms, reveals the evolutionary specialization of diatoms from phago-mixotrophs to photoautotrophs.</title>
        <authorList>
            <person name="Ban H."/>
            <person name="Sato S."/>
            <person name="Yoshikawa S."/>
            <person name="Kazumasa Y."/>
            <person name="Nakamura Y."/>
            <person name="Ichinomiya M."/>
            <person name="Saitoh K."/>
            <person name="Sato N."/>
            <person name="Blanc-Mathieu R."/>
            <person name="Endo H."/>
            <person name="Kuwata A."/>
            <person name="Ogata H."/>
        </authorList>
    </citation>
    <scope>NUCLEOTIDE SEQUENCE</scope>
</reference>
<name>A0A9W7CHW9_9STRA</name>